<evidence type="ECO:0000313" key="4">
    <source>
        <dbReference type="EMBL" id="CAD9825998.1"/>
    </source>
</evidence>
<sequence>MSSKAGDKHARRVPLKRQKDIRDWAPKRARISSDNNRASNASRSETIRNQTVSNDVAEALASRLGVKPEYLTEDGLSWVILVKAWMPTTDTDTSFSQQWDLHPATFHPLKLFGKTVYENRWSQAWGFNYAYSGNVAKSRNLREDDDDSAMVRSLMSRANQLTSGIMGPDGPENPYNGCLQNWYEPNHQIGLHSDDEKEMRNRYPIFSLSWGGARRFVLKARADTPSICIYQKREYYVQDGDLLVMGGTCQKTHKHEVPKLRVTMDPPTSNRINWTIRSYVPRK</sequence>
<name>A0A7S2XT66_9STRA</name>
<feature type="binding site" evidence="1">
    <location>
        <position position="271"/>
    </location>
    <ligand>
        <name>2-oxoglutarate</name>
        <dbReference type="ChEBI" id="CHEBI:16810"/>
    </ligand>
</feature>
<feature type="binding site" evidence="1">
    <location>
        <position position="277"/>
    </location>
    <ligand>
        <name>2-oxoglutarate</name>
        <dbReference type="ChEBI" id="CHEBI:16810"/>
    </ligand>
</feature>
<feature type="binding site" evidence="1">
    <location>
        <position position="181"/>
    </location>
    <ligand>
        <name>2-oxoglutarate</name>
        <dbReference type="ChEBI" id="CHEBI:16810"/>
    </ligand>
</feature>
<feature type="binding site" evidence="1">
    <location>
        <position position="275"/>
    </location>
    <ligand>
        <name>2-oxoglutarate</name>
        <dbReference type="ChEBI" id="CHEBI:16810"/>
    </ligand>
</feature>
<accession>A0A7S2XT66</accession>
<dbReference type="InterPro" id="IPR032852">
    <property type="entry name" value="ALKBH2"/>
</dbReference>
<dbReference type="GO" id="GO:0035516">
    <property type="term" value="F:broad specificity oxidative DNA demethylase activity"/>
    <property type="evidence" value="ECO:0007669"/>
    <property type="project" value="TreeGrafter"/>
</dbReference>
<dbReference type="GO" id="GO:0051747">
    <property type="term" value="F:cytosine C-5 DNA demethylase activity"/>
    <property type="evidence" value="ECO:0007669"/>
    <property type="project" value="TreeGrafter"/>
</dbReference>
<gene>
    <name evidence="4" type="ORF">ASEP1449_LOCUS17832</name>
</gene>
<dbReference type="Pfam" id="PF13532">
    <property type="entry name" value="2OG-FeII_Oxy_2"/>
    <property type="match status" value="1"/>
</dbReference>
<protein>
    <recommendedName>
        <fullName evidence="3">Fe2OG dioxygenase domain-containing protein</fullName>
    </recommendedName>
</protein>
<feature type="compositionally biased region" description="Basic and acidic residues" evidence="2">
    <location>
        <begin position="17"/>
        <end position="26"/>
    </location>
</feature>
<dbReference type="AlphaFoldDB" id="A0A7S2XT66"/>
<dbReference type="InterPro" id="IPR005123">
    <property type="entry name" value="Oxoglu/Fe-dep_dioxygenase_dom"/>
</dbReference>
<organism evidence="4">
    <name type="scientific">Attheya septentrionalis</name>
    <dbReference type="NCBI Taxonomy" id="420275"/>
    <lineage>
        <taxon>Eukaryota</taxon>
        <taxon>Sar</taxon>
        <taxon>Stramenopiles</taxon>
        <taxon>Ochrophyta</taxon>
        <taxon>Bacillariophyta</taxon>
        <taxon>Coscinodiscophyceae</taxon>
        <taxon>Chaetocerotophycidae</taxon>
        <taxon>Chaetocerotales</taxon>
        <taxon>Attheyaceae</taxon>
        <taxon>Attheya</taxon>
    </lineage>
</organism>
<dbReference type="SUPFAM" id="SSF51197">
    <property type="entry name" value="Clavaminate synthase-like"/>
    <property type="match status" value="1"/>
</dbReference>
<dbReference type="Gene3D" id="2.60.120.590">
    <property type="entry name" value="Alpha-ketoglutarate-dependent dioxygenase AlkB-like"/>
    <property type="match status" value="1"/>
</dbReference>
<dbReference type="InterPro" id="IPR027450">
    <property type="entry name" value="AlkB-like"/>
</dbReference>
<feature type="domain" description="Fe2OG dioxygenase" evidence="3">
    <location>
        <begin position="174"/>
        <end position="280"/>
    </location>
</feature>
<dbReference type="PANTHER" id="PTHR31573:SF1">
    <property type="entry name" value="DNA OXIDATIVE DEMETHYLASE ALKBH2"/>
    <property type="match status" value="1"/>
</dbReference>
<feature type="binding site" evidence="1">
    <location>
        <position position="183"/>
    </location>
    <ligand>
        <name>2-oxoglutarate</name>
        <dbReference type="ChEBI" id="CHEBI:16810"/>
    </ligand>
</feature>
<feature type="binding site" evidence="1">
    <location>
        <position position="192"/>
    </location>
    <ligand>
        <name>2-oxoglutarate</name>
        <dbReference type="ChEBI" id="CHEBI:16810"/>
    </ligand>
</feature>
<dbReference type="GO" id="GO:0008198">
    <property type="term" value="F:ferrous iron binding"/>
    <property type="evidence" value="ECO:0007669"/>
    <property type="project" value="TreeGrafter"/>
</dbReference>
<feature type="region of interest" description="Disordered" evidence="2">
    <location>
        <begin position="1"/>
        <end position="50"/>
    </location>
</feature>
<feature type="binding site" evidence="1">
    <location>
        <position position="255"/>
    </location>
    <ligand>
        <name>2-oxoglutarate</name>
        <dbReference type="ChEBI" id="CHEBI:16810"/>
    </ligand>
</feature>
<dbReference type="PANTHER" id="PTHR31573">
    <property type="entry name" value="ALPHA-KETOGLUTARATE-DEPENDENT DIOXYGENASE ALKB HOMOLOG 2"/>
    <property type="match status" value="1"/>
</dbReference>
<reference evidence="4" key="1">
    <citation type="submission" date="2021-01" db="EMBL/GenBank/DDBJ databases">
        <authorList>
            <person name="Corre E."/>
            <person name="Pelletier E."/>
            <person name="Niang G."/>
            <person name="Scheremetjew M."/>
            <person name="Finn R."/>
            <person name="Kale V."/>
            <person name="Holt S."/>
            <person name="Cochrane G."/>
            <person name="Meng A."/>
            <person name="Brown T."/>
            <person name="Cohen L."/>
        </authorList>
    </citation>
    <scope>NUCLEOTIDE SEQUENCE</scope>
    <source>
        <strain evidence="4">CCMP2084</strain>
    </source>
</reference>
<feature type="binding site" evidence="1">
    <location>
        <position position="195"/>
    </location>
    <ligand>
        <name>substrate</name>
    </ligand>
</feature>
<evidence type="ECO:0000259" key="3">
    <source>
        <dbReference type="PROSITE" id="PS51471"/>
    </source>
</evidence>
<dbReference type="EMBL" id="HBHQ01026350">
    <property type="protein sequence ID" value="CAD9825998.1"/>
    <property type="molecule type" value="Transcribed_RNA"/>
</dbReference>
<evidence type="ECO:0000256" key="1">
    <source>
        <dbReference type="PIRSR" id="PIRSR632852-1"/>
    </source>
</evidence>
<dbReference type="PROSITE" id="PS51471">
    <property type="entry name" value="FE2OG_OXY"/>
    <property type="match status" value="1"/>
</dbReference>
<dbReference type="GO" id="GO:0006307">
    <property type="term" value="P:DNA alkylation repair"/>
    <property type="evidence" value="ECO:0007669"/>
    <property type="project" value="TreeGrafter"/>
</dbReference>
<evidence type="ECO:0000256" key="2">
    <source>
        <dbReference type="SAM" id="MobiDB-lite"/>
    </source>
</evidence>
<dbReference type="InterPro" id="IPR037151">
    <property type="entry name" value="AlkB-like_sf"/>
</dbReference>
<feature type="compositionally biased region" description="Low complexity" evidence="2">
    <location>
        <begin position="32"/>
        <end position="44"/>
    </location>
</feature>
<proteinExistence type="predicted"/>